<dbReference type="PANTHER" id="PTHR43370:SF1">
    <property type="entry name" value="GUANOSINE ABC TRANSPORTER PERMEASE PROTEIN NUPQ"/>
    <property type="match status" value="1"/>
</dbReference>
<dbReference type="GO" id="GO:0005886">
    <property type="term" value="C:plasma membrane"/>
    <property type="evidence" value="ECO:0007669"/>
    <property type="project" value="UniProtKB-SubCell"/>
</dbReference>
<dbReference type="EMBL" id="AKKV01000027">
    <property type="protein sequence ID" value="EIT85142.1"/>
    <property type="molecule type" value="Genomic_DNA"/>
</dbReference>
<dbReference type="PATRIC" id="fig|1196324.3.peg.2582"/>
<organism evidence="7 8">
    <name type="scientific">Fictibacillus macauensis ZFHKF-1</name>
    <dbReference type="NCBI Taxonomy" id="1196324"/>
    <lineage>
        <taxon>Bacteria</taxon>
        <taxon>Bacillati</taxon>
        <taxon>Bacillota</taxon>
        <taxon>Bacilli</taxon>
        <taxon>Bacillales</taxon>
        <taxon>Fictibacillaceae</taxon>
        <taxon>Fictibacillus</taxon>
    </lineage>
</organism>
<evidence type="ECO:0000256" key="3">
    <source>
        <dbReference type="ARBA" id="ARBA00022692"/>
    </source>
</evidence>
<evidence type="ECO:0000256" key="1">
    <source>
        <dbReference type="ARBA" id="ARBA00004651"/>
    </source>
</evidence>
<dbReference type="Proteomes" id="UP000004080">
    <property type="component" value="Unassembled WGS sequence"/>
</dbReference>
<dbReference type="RefSeq" id="WP_007202602.1">
    <property type="nucleotide sequence ID" value="NZ_AKKV01000027.1"/>
</dbReference>
<accession>I8AHF8</accession>
<dbReference type="InterPro" id="IPR001851">
    <property type="entry name" value="ABC_transp_permease"/>
</dbReference>
<dbReference type="eggNOG" id="COG1079">
    <property type="taxonomic scope" value="Bacteria"/>
</dbReference>
<evidence type="ECO:0000313" key="8">
    <source>
        <dbReference type="Proteomes" id="UP000004080"/>
    </source>
</evidence>
<evidence type="ECO:0000313" key="7">
    <source>
        <dbReference type="EMBL" id="EIT85142.1"/>
    </source>
</evidence>
<feature type="transmembrane region" description="Helical" evidence="6">
    <location>
        <begin position="70"/>
        <end position="92"/>
    </location>
</feature>
<evidence type="ECO:0000256" key="2">
    <source>
        <dbReference type="ARBA" id="ARBA00022475"/>
    </source>
</evidence>
<dbReference type="Pfam" id="PF02653">
    <property type="entry name" value="BPD_transp_2"/>
    <property type="match status" value="1"/>
</dbReference>
<feature type="transmembrane region" description="Helical" evidence="6">
    <location>
        <begin position="150"/>
        <end position="173"/>
    </location>
</feature>
<dbReference type="OrthoDB" id="9792579at2"/>
<dbReference type="AlphaFoldDB" id="I8AHF8"/>
<feature type="transmembrane region" description="Helical" evidence="6">
    <location>
        <begin position="36"/>
        <end position="58"/>
    </location>
</feature>
<evidence type="ECO:0000256" key="6">
    <source>
        <dbReference type="SAM" id="Phobius"/>
    </source>
</evidence>
<keyword evidence="4 6" id="KW-1133">Transmembrane helix</keyword>
<comment type="caution">
    <text evidence="7">The sequence shown here is derived from an EMBL/GenBank/DDBJ whole genome shotgun (WGS) entry which is preliminary data.</text>
</comment>
<sequence>MDFLQILALIIPAAIVSAAPIILTSLGGVLSERSGVVNIGLEGLMMFGAFIGALFTYYGQEWGLGAASPWMSFVAAIVAGAIFAIPHAIASISLKADQVVSGVALNFLAAGLSVFLTKKIFDAGQTPDIQERINKGDIPFLSKIPLLGDWLFSSAYVTSFVAVALAVIVWFVIYKTPFGLRIRSVGEHPMAAETMGINVIKTRYISVILGGAFAGLGGAIYVATISGNFSASTISGQGFMALAAMIFGKWHPLGAMGAALFFGLAQSLSITGEQIPYLKEIPNAILLVLPYVLTILALTGFVGRADAPKASGKPYEKGKR</sequence>
<keyword evidence="2" id="KW-1003">Cell membrane</keyword>
<reference evidence="7 8" key="1">
    <citation type="journal article" date="2012" name="J. Bacteriol.">
        <title>Genome of Bacillus macauensis ZFHKF-1, a Long-Chain-Forming Bacterium.</title>
        <authorList>
            <person name="Cai L."/>
            <person name="Zhang T."/>
        </authorList>
    </citation>
    <scope>NUCLEOTIDE SEQUENCE [LARGE SCALE GENOMIC DNA]</scope>
    <source>
        <strain evidence="7 8">ZFHKF-1</strain>
    </source>
</reference>
<keyword evidence="5 6" id="KW-0472">Membrane</keyword>
<feature type="transmembrane region" description="Helical" evidence="6">
    <location>
        <begin position="99"/>
        <end position="117"/>
    </location>
</feature>
<evidence type="ECO:0000256" key="5">
    <source>
        <dbReference type="ARBA" id="ARBA00023136"/>
    </source>
</evidence>
<keyword evidence="8" id="KW-1185">Reference proteome</keyword>
<dbReference type="PANTHER" id="PTHR43370">
    <property type="entry name" value="SUGAR ABC TRANSPORTER INTEGRAL MEMBRANE PROTEIN-RELATED"/>
    <property type="match status" value="1"/>
</dbReference>
<evidence type="ECO:0000256" key="4">
    <source>
        <dbReference type="ARBA" id="ARBA00022989"/>
    </source>
</evidence>
<protein>
    <submittedName>
        <fullName evidence="7">Putative ABC transporter permease</fullName>
    </submittedName>
</protein>
<dbReference type="GO" id="GO:0022857">
    <property type="term" value="F:transmembrane transporter activity"/>
    <property type="evidence" value="ECO:0007669"/>
    <property type="project" value="InterPro"/>
</dbReference>
<dbReference type="STRING" id="1196324.A374_12620"/>
<comment type="subcellular location">
    <subcellularLocation>
        <location evidence="1">Cell membrane</location>
        <topology evidence="1">Multi-pass membrane protein</topology>
    </subcellularLocation>
</comment>
<keyword evidence="3 6" id="KW-0812">Transmembrane</keyword>
<feature type="transmembrane region" description="Helical" evidence="6">
    <location>
        <begin position="6"/>
        <end position="29"/>
    </location>
</feature>
<gene>
    <name evidence="7" type="ORF">A374_12620</name>
</gene>
<name>I8AHF8_9BACL</name>
<proteinExistence type="predicted"/>
<feature type="transmembrane region" description="Helical" evidence="6">
    <location>
        <begin position="204"/>
        <end position="223"/>
    </location>
</feature>
<feature type="transmembrane region" description="Helical" evidence="6">
    <location>
        <begin position="284"/>
        <end position="303"/>
    </location>
</feature>
<dbReference type="CDD" id="cd06580">
    <property type="entry name" value="TM_PBP1_transp_TpRbsC_like"/>
    <property type="match status" value="1"/>
</dbReference>